<proteinExistence type="predicted"/>
<dbReference type="EMBL" id="REGN01001516">
    <property type="protein sequence ID" value="RNA34210.1"/>
    <property type="molecule type" value="Genomic_DNA"/>
</dbReference>
<evidence type="ECO:0000313" key="1">
    <source>
        <dbReference type="EMBL" id="RNA34210.1"/>
    </source>
</evidence>
<name>A0A3M7SF91_BRAPC</name>
<evidence type="ECO:0000313" key="2">
    <source>
        <dbReference type="Proteomes" id="UP000276133"/>
    </source>
</evidence>
<protein>
    <submittedName>
        <fullName evidence="1">Uncharacterized protein</fullName>
    </submittedName>
</protein>
<dbReference type="AlphaFoldDB" id="A0A3M7SF91"/>
<accession>A0A3M7SF91</accession>
<organism evidence="1 2">
    <name type="scientific">Brachionus plicatilis</name>
    <name type="common">Marine rotifer</name>
    <name type="synonym">Brachionus muelleri</name>
    <dbReference type="NCBI Taxonomy" id="10195"/>
    <lineage>
        <taxon>Eukaryota</taxon>
        <taxon>Metazoa</taxon>
        <taxon>Spiralia</taxon>
        <taxon>Gnathifera</taxon>
        <taxon>Rotifera</taxon>
        <taxon>Eurotatoria</taxon>
        <taxon>Monogononta</taxon>
        <taxon>Pseudotrocha</taxon>
        <taxon>Ploima</taxon>
        <taxon>Brachionidae</taxon>
        <taxon>Brachionus</taxon>
    </lineage>
</organism>
<reference evidence="1 2" key="1">
    <citation type="journal article" date="2018" name="Sci. Rep.">
        <title>Genomic signatures of local adaptation to the degree of environmental predictability in rotifers.</title>
        <authorList>
            <person name="Franch-Gras L."/>
            <person name="Hahn C."/>
            <person name="Garcia-Roger E.M."/>
            <person name="Carmona M.J."/>
            <person name="Serra M."/>
            <person name="Gomez A."/>
        </authorList>
    </citation>
    <scope>NUCLEOTIDE SEQUENCE [LARGE SCALE GENOMIC DNA]</scope>
    <source>
        <strain evidence="1">HYR1</strain>
    </source>
</reference>
<sequence length="134" mass="16497">MKEEDIGNYFYFKHTKMMFIKKIKTSHFKRFFVDQYLFNKNCHSVYIIILDIIFLRLTNLEKRELRRNQFVLFKLNLIQLNMNGSDKTNRYSLFLFNINKRNPKFPALLKRIRQSIMLITRKIKSVFTRLLLDY</sequence>
<keyword evidence="2" id="KW-1185">Reference proteome</keyword>
<gene>
    <name evidence="1" type="ORF">BpHYR1_002237</name>
</gene>
<dbReference type="Proteomes" id="UP000276133">
    <property type="component" value="Unassembled WGS sequence"/>
</dbReference>
<comment type="caution">
    <text evidence="1">The sequence shown here is derived from an EMBL/GenBank/DDBJ whole genome shotgun (WGS) entry which is preliminary data.</text>
</comment>